<dbReference type="Pfam" id="PF00924">
    <property type="entry name" value="MS_channel_2nd"/>
    <property type="match status" value="1"/>
</dbReference>
<feature type="transmembrane region" description="Helical" evidence="6">
    <location>
        <begin position="135"/>
        <end position="155"/>
    </location>
</feature>
<reference evidence="8 9" key="1">
    <citation type="submission" date="2020-04" db="EMBL/GenBank/DDBJ databases">
        <authorList>
            <person name="Basu S."/>
            <person name="Maruthanayagam V."/>
            <person name="Chakraborty S."/>
            <person name="Pramanik A."/>
            <person name="Mukherjee J."/>
            <person name="Brink B."/>
        </authorList>
    </citation>
    <scope>NUCLEOTIDE SEQUENCE [LARGE SCALE GENOMIC DNA]</scope>
    <source>
        <strain evidence="8 9">AP17</strain>
    </source>
</reference>
<protein>
    <submittedName>
        <fullName evidence="8">Mechanosensitive ion channel</fullName>
    </submittedName>
</protein>
<evidence type="ECO:0000313" key="8">
    <source>
        <dbReference type="EMBL" id="QIZ71851.1"/>
    </source>
</evidence>
<dbReference type="Gene3D" id="2.30.30.60">
    <property type="match status" value="1"/>
</dbReference>
<gene>
    <name evidence="8" type="ORF">HCG48_15720</name>
</gene>
<dbReference type="Proteomes" id="UP000500857">
    <property type="component" value="Chromosome"/>
</dbReference>
<dbReference type="PANTHER" id="PTHR30566">
    <property type="entry name" value="YNAI-RELATED MECHANOSENSITIVE ION CHANNEL"/>
    <property type="match status" value="1"/>
</dbReference>
<dbReference type="EMBL" id="CP051167">
    <property type="protein sequence ID" value="QIZ71851.1"/>
    <property type="molecule type" value="Genomic_DNA"/>
</dbReference>
<evidence type="ECO:0000256" key="4">
    <source>
        <dbReference type="ARBA" id="ARBA00022989"/>
    </source>
</evidence>
<feature type="domain" description="Mechanosensitive ion channel MscS" evidence="7">
    <location>
        <begin position="184"/>
        <end position="251"/>
    </location>
</feature>
<dbReference type="SUPFAM" id="SSF50182">
    <property type="entry name" value="Sm-like ribonucleoproteins"/>
    <property type="match status" value="1"/>
</dbReference>
<keyword evidence="3 6" id="KW-0812">Transmembrane</keyword>
<evidence type="ECO:0000313" key="9">
    <source>
        <dbReference type="Proteomes" id="UP000500857"/>
    </source>
</evidence>
<keyword evidence="5 6" id="KW-0472">Membrane</keyword>
<comment type="subcellular location">
    <subcellularLocation>
        <location evidence="1">Membrane</location>
        <topology evidence="1">Multi-pass membrane protein</topology>
    </subcellularLocation>
</comment>
<dbReference type="InterPro" id="IPR006685">
    <property type="entry name" value="MscS_channel_2nd"/>
</dbReference>
<dbReference type="GO" id="GO:0055085">
    <property type="term" value="P:transmembrane transport"/>
    <property type="evidence" value="ECO:0007669"/>
    <property type="project" value="InterPro"/>
</dbReference>
<name>A0A6H1TZ45_9CYAN</name>
<dbReference type="InterPro" id="IPR010920">
    <property type="entry name" value="LSM_dom_sf"/>
</dbReference>
<dbReference type="InterPro" id="IPR011014">
    <property type="entry name" value="MscS_channel_TM-2"/>
</dbReference>
<dbReference type="KEGG" id="oxy:HCG48_15720"/>
<evidence type="ECO:0000256" key="5">
    <source>
        <dbReference type="ARBA" id="ARBA00023136"/>
    </source>
</evidence>
<feature type="transmembrane region" description="Helical" evidence="6">
    <location>
        <begin position="87"/>
        <end position="108"/>
    </location>
</feature>
<evidence type="ECO:0000256" key="3">
    <source>
        <dbReference type="ARBA" id="ARBA00022692"/>
    </source>
</evidence>
<dbReference type="PANTHER" id="PTHR30566:SF5">
    <property type="entry name" value="MECHANOSENSITIVE ION CHANNEL PROTEIN 1, MITOCHONDRIAL-RELATED"/>
    <property type="match status" value="1"/>
</dbReference>
<organism evidence="8 9">
    <name type="scientific">Oxynema aestuarii AP17</name>
    <dbReference type="NCBI Taxonomy" id="2064643"/>
    <lineage>
        <taxon>Bacteria</taxon>
        <taxon>Bacillati</taxon>
        <taxon>Cyanobacteriota</taxon>
        <taxon>Cyanophyceae</taxon>
        <taxon>Oscillatoriophycideae</taxon>
        <taxon>Oscillatoriales</taxon>
        <taxon>Oscillatoriaceae</taxon>
        <taxon>Oxynema</taxon>
        <taxon>Oxynema aestuarii</taxon>
    </lineage>
</organism>
<dbReference type="Gene3D" id="1.10.287.1260">
    <property type="match status" value="1"/>
</dbReference>
<dbReference type="SUPFAM" id="SSF82861">
    <property type="entry name" value="Mechanosensitive channel protein MscS (YggB), transmembrane region"/>
    <property type="match status" value="1"/>
</dbReference>
<evidence type="ECO:0000256" key="2">
    <source>
        <dbReference type="ARBA" id="ARBA00008017"/>
    </source>
</evidence>
<feature type="transmembrane region" description="Helical" evidence="6">
    <location>
        <begin position="15"/>
        <end position="34"/>
    </location>
</feature>
<feature type="transmembrane region" description="Helical" evidence="6">
    <location>
        <begin position="161"/>
        <end position="181"/>
    </location>
</feature>
<dbReference type="RefSeq" id="WP_168570003.1">
    <property type="nucleotide sequence ID" value="NZ_CP051167.1"/>
</dbReference>
<dbReference type="InterPro" id="IPR023408">
    <property type="entry name" value="MscS_beta-dom_sf"/>
</dbReference>
<feature type="transmembrane region" description="Helical" evidence="6">
    <location>
        <begin position="64"/>
        <end position="81"/>
    </location>
</feature>
<accession>A0A6H1TZ45</accession>
<evidence type="ECO:0000256" key="1">
    <source>
        <dbReference type="ARBA" id="ARBA00004141"/>
    </source>
</evidence>
<keyword evidence="4 6" id="KW-1133">Transmembrane helix</keyword>
<dbReference type="AlphaFoldDB" id="A0A6H1TZ45"/>
<evidence type="ECO:0000256" key="6">
    <source>
        <dbReference type="SAM" id="Phobius"/>
    </source>
</evidence>
<evidence type="ECO:0000259" key="7">
    <source>
        <dbReference type="Pfam" id="PF00924"/>
    </source>
</evidence>
<sequence>MLDAFPEGVIVDPGFQFFLLAISGAIAFLAGYFIPKMIQPAIAIAVSEKAGDTYSKIVDPYRSLIGIVIALGITDISWLIIPSPNDLWFEIVEIPLSLTLAIAATWLASRLFSNFFDVYLLDAALRKGRKTNSELLILGKYIANAAFIFVAIVIFAQAHQINILGILASLGIGGLAVAFAAQKTLEQLLGGIVLYVDRPFSVDDYIGLPDGTFGRIESIGLRSTKIRSSGKGTLIIVPNSSLTQVTIENFTGAKKVMAILYLNLHQVIPSEERALIRQTIVNSTDDIFGIDSRNTDVAFRDRKNGGENITQVQITFFILGSGDVSMDLRRQLLDLATQSITQQLRGYGIEFDIEESTIYVDSPITI</sequence>
<comment type="similarity">
    <text evidence="2">Belongs to the MscS (TC 1.A.23) family.</text>
</comment>
<dbReference type="GO" id="GO:0016020">
    <property type="term" value="C:membrane"/>
    <property type="evidence" value="ECO:0007669"/>
    <property type="project" value="UniProtKB-SubCell"/>
</dbReference>
<proteinExistence type="inferred from homology"/>
<keyword evidence="9" id="KW-1185">Reference proteome</keyword>